<dbReference type="Pfam" id="PF00248">
    <property type="entry name" value="Aldo_ket_red"/>
    <property type="match status" value="1"/>
</dbReference>
<proteinExistence type="predicted"/>
<dbReference type="RefSeq" id="XP_007396795.1">
    <property type="nucleotide sequence ID" value="XM_007396733.1"/>
</dbReference>
<dbReference type="InParanoid" id="K5W572"/>
<dbReference type="InterPro" id="IPR050791">
    <property type="entry name" value="Aldo-Keto_reductase"/>
</dbReference>
<protein>
    <recommendedName>
        <fullName evidence="2">NADP-dependent oxidoreductase domain-containing protein</fullName>
    </recommendedName>
</protein>
<dbReference type="PANTHER" id="PTHR43625:SF40">
    <property type="entry name" value="ALDO-KETO REDUCTASE YAKC [NADP(+)]"/>
    <property type="match status" value="1"/>
</dbReference>
<dbReference type="OrthoDB" id="37537at2759"/>
<dbReference type="EMBL" id="JH930473">
    <property type="protein sequence ID" value="EKM54094.1"/>
    <property type="molecule type" value="Genomic_DNA"/>
</dbReference>
<dbReference type="Proteomes" id="UP000008370">
    <property type="component" value="Unassembled WGS sequence"/>
</dbReference>
<evidence type="ECO:0000259" key="2">
    <source>
        <dbReference type="Pfam" id="PF00248"/>
    </source>
</evidence>
<dbReference type="HOGENOM" id="CLU_023205_2_1_1"/>
<evidence type="ECO:0000313" key="4">
    <source>
        <dbReference type="Proteomes" id="UP000008370"/>
    </source>
</evidence>
<dbReference type="AlphaFoldDB" id="K5W572"/>
<gene>
    <name evidence="3" type="ORF">PHACADRAFT_209915</name>
</gene>
<dbReference type="PANTHER" id="PTHR43625">
    <property type="entry name" value="AFLATOXIN B1 ALDEHYDE REDUCTASE"/>
    <property type="match status" value="1"/>
</dbReference>
<organism evidence="3 4">
    <name type="scientific">Phanerochaete carnosa (strain HHB-10118-sp)</name>
    <name type="common">White-rot fungus</name>
    <name type="synonym">Peniophora carnosa</name>
    <dbReference type="NCBI Taxonomy" id="650164"/>
    <lineage>
        <taxon>Eukaryota</taxon>
        <taxon>Fungi</taxon>
        <taxon>Dikarya</taxon>
        <taxon>Basidiomycota</taxon>
        <taxon>Agaricomycotina</taxon>
        <taxon>Agaricomycetes</taxon>
        <taxon>Polyporales</taxon>
        <taxon>Phanerochaetaceae</taxon>
        <taxon>Phanerochaete</taxon>
    </lineage>
</organism>
<sequence length="313" mass="34334">MPLPTRKLGNSEVAAIGWGGMGLSTAYGPTPPDEERLAFLDALYASGFKRTGKRNEIFLATKGGFFFQSGRPVNAEPEYIKSAIEKSFARLGVNTIDLYYLHRPDATVPIEKSIAAIAEYVKAGKIKYVGICECSADTLRRANATHPISAVQTEYSLAELIIERNGLLDTCRELGAAVVPFAPLGKGLLTGQYRSPDDFAETDNRRLFPRFSKENFPNVIRLADGLKAIGERHSATAGQVALAWLLGQGNEVIPIPGTKTVKYLEENLGSWKVSLTEEELQEIRVLAEKADPWTGPRFPAWFTAESFIDTPPL</sequence>
<dbReference type="Gene3D" id="3.20.20.100">
    <property type="entry name" value="NADP-dependent oxidoreductase domain"/>
    <property type="match status" value="1"/>
</dbReference>
<dbReference type="GeneID" id="18912909"/>
<dbReference type="GO" id="GO:0016491">
    <property type="term" value="F:oxidoreductase activity"/>
    <property type="evidence" value="ECO:0007669"/>
    <property type="project" value="UniProtKB-KW"/>
</dbReference>
<dbReference type="GO" id="GO:0005737">
    <property type="term" value="C:cytoplasm"/>
    <property type="evidence" value="ECO:0007669"/>
    <property type="project" value="TreeGrafter"/>
</dbReference>
<dbReference type="InterPro" id="IPR023210">
    <property type="entry name" value="NADP_OxRdtase_dom"/>
</dbReference>
<keyword evidence="4" id="KW-1185">Reference proteome</keyword>
<name>K5W572_PHACS</name>
<evidence type="ECO:0000313" key="3">
    <source>
        <dbReference type="EMBL" id="EKM54094.1"/>
    </source>
</evidence>
<dbReference type="KEGG" id="pco:PHACADRAFT_209915"/>
<keyword evidence="1" id="KW-0560">Oxidoreductase</keyword>
<accession>K5W572</accession>
<evidence type="ECO:0000256" key="1">
    <source>
        <dbReference type="ARBA" id="ARBA00023002"/>
    </source>
</evidence>
<dbReference type="InterPro" id="IPR036812">
    <property type="entry name" value="NAD(P)_OxRdtase_dom_sf"/>
</dbReference>
<feature type="domain" description="NADP-dependent oxidoreductase" evidence="2">
    <location>
        <begin position="48"/>
        <end position="285"/>
    </location>
</feature>
<reference evidence="3 4" key="1">
    <citation type="journal article" date="2012" name="BMC Genomics">
        <title>Comparative genomics of the white-rot fungi, Phanerochaete carnosa and P. chrysosporium, to elucidate the genetic basis of the distinct wood types they colonize.</title>
        <authorList>
            <person name="Suzuki H."/>
            <person name="MacDonald J."/>
            <person name="Syed K."/>
            <person name="Salamov A."/>
            <person name="Hori C."/>
            <person name="Aerts A."/>
            <person name="Henrissat B."/>
            <person name="Wiebenga A."/>
            <person name="vanKuyk P.A."/>
            <person name="Barry K."/>
            <person name="Lindquist E."/>
            <person name="LaButti K."/>
            <person name="Lapidus A."/>
            <person name="Lucas S."/>
            <person name="Coutinho P."/>
            <person name="Gong Y."/>
            <person name="Samejima M."/>
            <person name="Mahadevan R."/>
            <person name="Abou-Zaid M."/>
            <person name="de Vries R.P."/>
            <person name="Igarashi K."/>
            <person name="Yadav J.S."/>
            <person name="Grigoriev I.V."/>
            <person name="Master E.R."/>
        </authorList>
    </citation>
    <scope>NUCLEOTIDE SEQUENCE [LARGE SCALE GENOMIC DNA]</scope>
    <source>
        <strain evidence="3 4">HHB-10118-sp</strain>
    </source>
</reference>
<dbReference type="SUPFAM" id="SSF51430">
    <property type="entry name" value="NAD(P)-linked oxidoreductase"/>
    <property type="match status" value="1"/>
</dbReference>